<dbReference type="SUPFAM" id="SSF47113">
    <property type="entry name" value="Histone-fold"/>
    <property type="match status" value="1"/>
</dbReference>
<name>A0A183J048_9BILA</name>
<evidence type="ECO:0000313" key="2">
    <source>
        <dbReference type="EMBL" id="VDP22102.1"/>
    </source>
</evidence>
<protein>
    <submittedName>
        <fullName evidence="4">DH domain-containing protein</fullName>
    </submittedName>
</protein>
<dbReference type="GO" id="GO:0005085">
    <property type="term" value="F:guanyl-nucleotide exchange factor activity"/>
    <property type="evidence" value="ECO:0007669"/>
    <property type="project" value="InterPro"/>
</dbReference>
<dbReference type="GO" id="GO:0005829">
    <property type="term" value="C:cytosol"/>
    <property type="evidence" value="ECO:0007669"/>
    <property type="project" value="TreeGrafter"/>
</dbReference>
<sequence>MSETANSTDRDSLRNKTFTACRGLFLEMLYYISQEVHPGFGIQRQALDYVEELIIRLLLEIVDKKPHTVSDVARYVERTFPKPINLWAVTEAHDLVMRNNRLKHRQTKLPTPKVHLALRDYLGYKIDSQVISYITGVLVYIGADILKLTGNYIKNIRHNEITLQDLKVAMRADTVSMLYVVLMDLFYRDDEEPWSASLTTEDLVSKRISSLSYEQIVRDLVHCEVQFLRDVNMIVRVFRRALVDVLDERSQEIEVIFSNILDIQEFTARFLGSLEDTVEMCRELETPYVGNCFLEMAEGNEFEIYSRYVDDILSDSCTSTLTMVLQRPNVVNHLESLGSGFYLAYRYLLPKLLVGPIFHCLKIFEYLSVSFLTNYINDYTACLRIS</sequence>
<dbReference type="Gene3D" id="1.10.20.10">
    <property type="entry name" value="Histone, subunit A"/>
    <property type="match status" value="1"/>
</dbReference>
<dbReference type="SMART" id="SM00325">
    <property type="entry name" value="RhoGEF"/>
    <property type="match status" value="1"/>
</dbReference>
<dbReference type="InterPro" id="IPR009072">
    <property type="entry name" value="Histone-fold"/>
</dbReference>
<dbReference type="EMBL" id="UZAM01012490">
    <property type="protein sequence ID" value="VDP22102.1"/>
    <property type="molecule type" value="Genomic_DNA"/>
</dbReference>
<dbReference type="PANTHER" id="PTHR45834:SF3">
    <property type="entry name" value="RHO GUANINE NUCLEOTIDE EXCHANGE FACTOR 3, ISOFORM L"/>
    <property type="match status" value="1"/>
</dbReference>
<dbReference type="InterPro" id="IPR000219">
    <property type="entry name" value="DH_dom"/>
</dbReference>
<reference evidence="4" key="1">
    <citation type="submission" date="2016-06" db="UniProtKB">
        <authorList>
            <consortium name="WormBaseParasite"/>
        </authorList>
    </citation>
    <scope>IDENTIFICATION</scope>
</reference>
<keyword evidence="3" id="KW-1185">Reference proteome</keyword>
<evidence type="ECO:0000259" key="1">
    <source>
        <dbReference type="PROSITE" id="PS50010"/>
    </source>
</evidence>
<dbReference type="WBParaSite" id="SBAD_0000957701-mRNA-1">
    <property type="protein sequence ID" value="SBAD_0000957701-mRNA-1"/>
    <property type="gene ID" value="SBAD_0000957701"/>
</dbReference>
<dbReference type="AlphaFoldDB" id="A0A183J048"/>
<dbReference type="Proteomes" id="UP000270296">
    <property type="component" value="Unassembled WGS sequence"/>
</dbReference>
<dbReference type="GO" id="GO:0046982">
    <property type="term" value="F:protein heterodimerization activity"/>
    <property type="evidence" value="ECO:0007669"/>
    <property type="project" value="InterPro"/>
</dbReference>
<dbReference type="PROSITE" id="PS50010">
    <property type="entry name" value="DH_2"/>
    <property type="match status" value="1"/>
</dbReference>
<gene>
    <name evidence="2" type="ORF">SBAD_LOCUS9246</name>
</gene>
<dbReference type="Gene3D" id="1.20.900.10">
    <property type="entry name" value="Dbl homology (DH) domain"/>
    <property type="match status" value="1"/>
</dbReference>
<dbReference type="OrthoDB" id="5843318at2759"/>
<dbReference type="InterPro" id="IPR053086">
    <property type="entry name" value="RhoGEF_domain"/>
</dbReference>
<feature type="domain" description="DH" evidence="1">
    <location>
        <begin position="212"/>
        <end position="311"/>
    </location>
</feature>
<dbReference type="CDD" id="cd22915">
    <property type="entry name" value="HFD_SOS1_rpt2"/>
    <property type="match status" value="1"/>
</dbReference>
<dbReference type="Pfam" id="PF00621">
    <property type="entry name" value="RhoGEF"/>
    <property type="match status" value="1"/>
</dbReference>
<reference evidence="2 3" key="2">
    <citation type="submission" date="2018-11" db="EMBL/GenBank/DDBJ databases">
        <authorList>
            <consortium name="Pathogen Informatics"/>
        </authorList>
    </citation>
    <scope>NUCLEOTIDE SEQUENCE [LARGE SCALE GENOMIC DNA]</scope>
</reference>
<dbReference type="InterPro" id="IPR035899">
    <property type="entry name" value="DBL_dom_sf"/>
</dbReference>
<organism evidence="4">
    <name type="scientific">Soboliphyme baturini</name>
    <dbReference type="NCBI Taxonomy" id="241478"/>
    <lineage>
        <taxon>Eukaryota</taxon>
        <taxon>Metazoa</taxon>
        <taxon>Ecdysozoa</taxon>
        <taxon>Nematoda</taxon>
        <taxon>Enoplea</taxon>
        <taxon>Dorylaimia</taxon>
        <taxon>Dioctophymatida</taxon>
        <taxon>Dioctophymatoidea</taxon>
        <taxon>Soboliphymatidae</taxon>
        <taxon>Soboliphyme</taxon>
    </lineage>
</organism>
<evidence type="ECO:0000313" key="3">
    <source>
        <dbReference type="Proteomes" id="UP000270296"/>
    </source>
</evidence>
<dbReference type="SUPFAM" id="SSF48065">
    <property type="entry name" value="DBL homology domain (DH-domain)"/>
    <property type="match status" value="1"/>
</dbReference>
<accession>A0A183J048</accession>
<proteinExistence type="predicted"/>
<evidence type="ECO:0000313" key="4">
    <source>
        <dbReference type="WBParaSite" id="SBAD_0000957701-mRNA-1"/>
    </source>
</evidence>
<dbReference type="PANTHER" id="PTHR45834">
    <property type="entry name" value="RHO GUANINE NUCLEOTIDE EXCHANGE FACTOR 9-RELATED"/>
    <property type="match status" value="1"/>
</dbReference>